<name>A0A1X0P7N7_9TRYP</name>
<evidence type="ECO:0000256" key="5">
    <source>
        <dbReference type="RuleBase" id="RU000586"/>
    </source>
</evidence>
<dbReference type="Proteomes" id="UP000192257">
    <property type="component" value="Unassembled WGS sequence"/>
</dbReference>
<feature type="compositionally biased region" description="Basic and acidic residues" evidence="7">
    <location>
        <begin position="140"/>
        <end position="158"/>
    </location>
</feature>
<accession>A0A1X0P7N7</accession>
<evidence type="ECO:0000256" key="1">
    <source>
        <dbReference type="ARBA" id="ARBA00009469"/>
    </source>
</evidence>
<dbReference type="PANTHER" id="PTHR11377:SF5">
    <property type="entry name" value="GLYCYLPEPTIDE N-TETRADECANOYLTRANSFERASE"/>
    <property type="match status" value="1"/>
</dbReference>
<dbReference type="Gene3D" id="3.40.630.170">
    <property type="match status" value="2"/>
</dbReference>
<dbReference type="Pfam" id="PF02799">
    <property type="entry name" value="NMT_C"/>
    <property type="match status" value="2"/>
</dbReference>
<comment type="function">
    <text evidence="5">Adds a myristoyl group to the N-terminal glycine residue of certain cellular proteins.</text>
</comment>
<evidence type="ECO:0000313" key="11">
    <source>
        <dbReference type="Proteomes" id="UP000192257"/>
    </source>
</evidence>
<dbReference type="PIRSF" id="PIRSF015892">
    <property type="entry name" value="N-myristl_transf"/>
    <property type="match status" value="1"/>
</dbReference>
<evidence type="ECO:0000259" key="9">
    <source>
        <dbReference type="Pfam" id="PF02799"/>
    </source>
</evidence>
<dbReference type="GO" id="GO:0004379">
    <property type="term" value="F:glycylpeptide N-tetradecanoyltransferase activity"/>
    <property type="evidence" value="ECO:0007669"/>
    <property type="project" value="UniProtKB-EC"/>
</dbReference>
<dbReference type="OrthoDB" id="60315at2759"/>
<dbReference type="InterPro" id="IPR000903">
    <property type="entry name" value="NMT"/>
</dbReference>
<dbReference type="PANTHER" id="PTHR11377">
    <property type="entry name" value="N-MYRISTOYL TRANSFERASE"/>
    <property type="match status" value="1"/>
</dbReference>
<dbReference type="EMBL" id="NBCO01000003">
    <property type="protein sequence ID" value="ORC92579.1"/>
    <property type="molecule type" value="Genomic_DNA"/>
</dbReference>
<evidence type="ECO:0000256" key="7">
    <source>
        <dbReference type="SAM" id="MobiDB-lite"/>
    </source>
</evidence>
<gene>
    <name evidence="10" type="ORF">TM35_000033320</name>
</gene>
<dbReference type="InterPro" id="IPR022677">
    <property type="entry name" value="NMT_C"/>
</dbReference>
<feature type="region of interest" description="Disordered" evidence="7">
    <location>
        <begin position="133"/>
        <end position="158"/>
    </location>
</feature>
<evidence type="ECO:0000256" key="3">
    <source>
        <dbReference type="ARBA" id="ARBA00022679"/>
    </source>
</evidence>
<dbReference type="InterPro" id="IPR022678">
    <property type="entry name" value="NMT_CS"/>
</dbReference>
<feature type="domain" description="Glycylpeptide N-tetradecanoyltransferase N-terminal" evidence="8">
    <location>
        <begin position="166"/>
        <end position="218"/>
    </location>
</feature>
<dbReference type="VEuPathDB" id="TriTrypDB:TM35_000033320"/>
<feature type="region of interest" description="Disordered" evidence="7">
    <location>
        <begin position="1"/>
        <end position="44"/>
    </location>
</feature>
<dbReference type="SUPFAM" id="SSF55729">
    <property type="entry name" value="Acyl-CoA N-acyltransferases (Nat)"/>
    <property type="match status" value="2"/>
</dbReference>
<keyword evidence="3 5" id="KW-0808">Transferase</keyword>
<evidence type="ECO:0000313" key="10">
    <source>
        <dbReference type="EMBL" id="ORC92579.1"/>
    </source>
</evidence>
<feature type="domain" description="Glycylpeptide N-tetradecanoyltransferase C-terminal" evidence="9">
    <location>
        <begin position="351"/>
        <end position="447"/>
    </location>
</feature>
<comment type="catalytic activity">
    <reaction evidence="5">
        <text>N-terminal glycyl-[protein] + tetradecanoyl-CoA = N-tetradecanoylglycyl-[protein] + CoA + H(+)</text>
        <dbReference type="Rhea" id="RHEA:15521"/>
        <dbReference type="Rhea" id="RHEA-COMP:12666"/>
        <dbReference type="Rhea" id="RHEA-COMP:12667"/>
        <dbReference type="ChEBI" id="CHEBI:15378"/>
        <dbReference type="ChEBI" id="CHEBI:57287"/>
        <dbReference type="ChEBI" id="CHEBI:57385"/>
        <dbReference type="ChEBI" id="CHEBI:64723"/>
        <dbReference type="ChEBI" id="CHEBI:133050"/>
        <dbReference type="EC" id="2.3.1.97"/>
    </reaction>
</comment>
<dbReference type="Pfam" id="PF01233">
    <property type="entry name" value="NMT"/>
    <property type="match status" value="2"/>
</dbReference>
<keyword evidence="11" id="KW-1185">Reference proteome</keyword>
<evidence type="ECO:0000256" key="2">
    <source>
        <dbReference type="ARBA" id="ARBA00012923"/>
    </source>
</evidence>
<keyword evidence="4 5" id="KW-0012">Acyltransferase</keyword>
<feature type="domain" description="Glycylpeptide N-tetradecanoyltransferase N-terminal" evidence="8">
    <location>
        <begin position="31"/>
        <end position="131"/>
    </location>
</feature>
<reference evidence="10 11" key="1">
    <citation type="submission" date="2017-03" db="EMBL/GenBank/DDBJ databases">
        <title>An alternative strategy for trypanosome survival in the mammalian bloodstream revealed through genome and transcriptome analysis of the ubiquitous bovine parasite Trypanosoma (Megatrypanum) theileri.</title>
        <authorList>
            <person name="Kelly S."/>
            <person name="Ivens A."/>
            <person name="Mott A."/>
            <person name="O'Neill E."/>
            <person name="Emms D."/>
            <person name="Macleod O."/>
            <person name="Voorheis P."/>
            <person name="Matthews J."/>
            <person name="Matthews K."/>
            <person name="Carrington M."/>
        </authorList>
    </citation>
    <scope>NUCLEOTIDE SEQUENCE [LARGE SCALE GENOMIC DNA]</scope>
    <source>
        <strain evidence="10">Edinburgh</strain>
    </source>
</reference>
<comment type="similarity">
    <text evidence="1 6">Belongs to the NMT family.</text>
</comment>
<dbReference type="GeneID" id="39981879"/>
<evidence type="ECO:0000256" key="6">
    <source>
        <dbReference type="RuleBase" id="RU004178"/>
    </source>
</evidence>
<dbReference type="PROSITE" id="PS00975">
    <property type="entry name" value="NMT_1"/>
    <property type="match status" value="1"/>
</dbReference>
<protein>
    <recommendedName>
        <fullName evidence="2 5">Glycylpeptide N-tetradecanoyltransferase</fullName>
        <ecNumber evidence="2 5">2.3.1.97</ecNumber>
    </recommendedName>
</protein>
<dbReference type="InterPro" id="IPR022676">
    <property type="entry name" value="NMT_N"/>
</dbReference>
<comment type="caution">
    <text evidence="10">The sequence shown here is derived from an EMBL/GenBank/DDBJ whole genome shotgun (WGS) entry which is preliminary data.</text>
</comment>
<proteinExistence type="inferred from homology"/>
<organism evidence="10 11">
    <name type="scientific">Trypanosoma theileri</name>
    <dbReference type="NCBI Taxonomy" id="67003"/>
    <lineage>
        <taxon>Eukaryota</taxon>
        <taxon>Discoba</taxon>
        <taxon>Euglenozoa</taxon>
        <taxon>Kinetoplastea</taxon>
        <taxon>Metakinetoplastina</taxon>
        <taxon>Trypanosomatida</taxon>
        <taxon>Trypanosomatidae</taxon>
        <taxon>Trypanosoma</taxon>
    </lineage>
</organism>
<dbReference type="AlphaFoldDB" id="A0A1X0P7N7"/>
<dbReference type="InterPro" id="IPR016181">
    <property type="entry name" value="Acyl_CoA_acyltransferase"/>
</dbReference>
<sequence length="457" mass="52251">MSDEASNSHKFWNTQPVLQPGSKGADRVGPLEQQRTVEEVSTDPLPVPSTCEWWTPNMEDENDMHAIYELLRDNYVEDDDSMFRFNYQESFLRWALTPPGYHPSWHVAVRRKRDQMLLGFVSGIPITMRMGTPKRILNKRNKETQEEGEKEQEEKDKNEDYLEPRTICEINFLCVHKLLRDKGMAPILIREVTRRVNLCNIWQAVYTAGKMLPTPFSTGRYFHRSLNCEKLVDIRFSGLPASYKKFQNPMAMLKRLYQVPNTPKTRGLRPMEAKDVPQVTKLLRDTLATYDVAPVFNEEEVAHYFLPRDGVLITYVVEREVTGGGSSNQKDHTHSGAVGTTSDDTKQNKGESKRVTDFFSFFSLPSTVIGNSKYNMLNAAYVYYYAATSVPLSQLMSDLLIIANQKGFDVCNCVSILGNGSFVEELKFALGDGSLHYYFYNWAYPNVEPSDVGLCML</sequence>
<dbReference type="RefSeq" id="XP_028886645.1">
    <property type="nucleotide sequence ID" value="XM_029022099.1"/>
</dbReference>
<dbReference type="EC" id="2.3.1.97" evidence="2 5"/>
<evidence type="ECO:0000256" key="4">
    <source>
        <dbReference type="ARBA" id="ARBA00023315"/>
    </source>
</evidence>
<dbReference type="STRING" id="67003.A0A1X0P7N7"/>
<feature type="compositionally biased region" description="Polar residues" evidence="7">
    <location>
        <begin position="1"/>
        <end position="17"/>
    </location>
</feature>
<feature type="region of interest" description="Disordered" evidence="7">
    <location>
        <begin position="322"/>
        <end position="349"/>
    </location>
</feature>
<dbReference type="GO" id="GO:0005737">
    <property type="term" value="C:cytoplasm"/>
    <property type="evidence" value="ECO:0007669"/>
    <property type="project" value="TreeGrafter"/>
</dbReference>
<evidence type="ECO:0000259" key="8">
    <source>
        <dbReference type="Pfam" id="PF01233"/>
    </source>
</evidence>
<feature type="domain" description="Glycylpeptide N-tetradecanoyltransferase C-terminal" evidence="9">
    <location>
        <begin position="233"/>
        <end position="320"/>
    </location>
</feature>